<organism evidence="1 2">
    <name type="scientific">Phytophthora pseudosyringae</name>
    <dbReference type="NCBI Taxonomy" id="221518"/>
    <lineage>
        <taxon>Eukaryota</taxon>
        <taxon>Sar</taxon>
        <taxon>Stramenopiles</taxon>
        <taxon>Oomycota</taxon>
        <taxon>Peronosporomycetes</taxon>
        <taxon>Peronosporales</taxon>
        <taxon>Peronosporaceae</taxon>
        <taxon>Phytophthora</taxon>
    </lineage>
</organism>
<dbReference type="PANTHER" id="PTHR43083">
    <property type="entry name" value="MANNAN POLYMERASE II"/>
    <property type="match status" value="1"/>
</dbReference>
<evidence type="ECO:0000313" key="1">
    <source>
        <dbReference type="EMBL" id="KAG7377378.1"/>
    </source>
</evidence>
<evidence type="ECO:0000313" key="2">
    <source>
        <dbReference type="Proteomes" id="UP000694044"/>
    </source>
</evidence>
<dbReference type="Pfam" id="PF03452">
    <property type="entry name" value="Anp1"/>
    <property type="match status" value="2"/>
</dbReference>
<reference evidence="1" key="1">
    <citation type="submission" date="2021-02" db="EMBL/GenBank/DDBJ databases">
        <authorList>
            <person name="Palmer J.M."/>
        </authorList>
    </citation>
    <scope>NUCLEOTIDE SEQUENCE</scope>
    <source>
        <strain evidence="1">SCRP734</strain>
    </source>
</reference>
<name>A0A8T1VBB3_9STRA</name>
<dbReference type="EMBL" id="JAGDFM010000535">
    <property type="protein sequence ID" value="KAG7377378.1"/>
    <property type="molecule type" value="Genomic_DNA"/>
</dbReference>
<dbReference type="PANTHER" id="PTHR43083:SF6">
    <property type="entry name" value="MANNAN POLYMERASE COMPLEXES SUBUNIT MNN9"/>
    <property type="match status" value="1"/>
</dbReference>
<sequence>MMQTFVTPREKFIRSAEVPLPPPSSVLHPITRTQRPLNPMLPVSSKTAADEAVEFSESFPQHGVTEPGKHYRIQNTNMLAQGKNRANDSLLFITVFNDAQSWGHERSVDDFFTLVGSLNIPQEKTSVALLTSSHAEFLKLKELFRTQIQQYSSLSVIFRNDFSPDGLTRDNRHDDHLQGDRRRMIARYRNYALLSTLQTWHQHVIWLDADVSEIPADLIPKMTQSGLDIIHPLCAQKYGDGDGDSWFLYDRNAWVGHRKVRPPLSTDFVPGPLSSKNMEDLNRENKTVVQLDSVGGAMLYVRADVHRQGVIFPVHYIIGSEWGAEGYDGIETEGMCYTAHFLGFKCWGMPKEIIYHSE</sequence>
<proteinExistence type="predicted"/>
<dbReference type="Proteomes" id="UP000694044">
    <property type="component" value="Unassembled WGS sequence"/>
</dbReference>
<protein>
    <submittedName>
        <fullName evidence="1">Uncharacterized protein</fullName>
    </submittedName>
</protein>
<accession>A0A8T1VBB3</accession>
<gene>
    <name evidence="1" type="ORF">PHYPSEUDO_011748</name>
</gene>
<dbReference type="OrthoDB" id="204164at2759"/>
<comment type="caution">
    <text evidence="1">The sequence shown here is derived from an EMBL/GenBank/DDBJ whole genome shotgun (WGS) entry which is preliminary data.</text>
</comment>
<dbReference type="InterPro" id="IPR052086">
    <property type="entry name" value="Mannan_Polymerase_Subunit"/>
</dbReference>
<dbReference type="AlphaFoldDB" id="A0A8T1VBB3"/>
<keyword evidence="2" id="KW-1185">Reference proteome</keyword>